<evidence type="ECO:0000256" key="3">
    <source>
        <dbReference type="ARBA" id="ARBA00022989"/>
    </source>
</evidence>
<sequence>MEWYTYIIVIAVGIVAGIINTLAAGGSLLTLPVLMALGLPPNMANGTNRIAIFLQNVVGVGRFHQEKVMDFPSGFKVGIPAAAGAIAGAFIAVNLNDEVMKLAIAGVMIVVFFLMLLKPNRWINSHESQPPIPYWVQVIVFFFVGIYGGFIQAGVGFFLLTSLVLASGYDLLKSNALKLFVILLYTPLALVIFFLHGDVDIKLGLVLAVGNMTGDICYPGTEINEHGVVICSIRNHLVSPLNKGIGHY</sequence>
<gene>
    <name evidence="6" type="ORF">S01H4_17586</name>
</gene>
<comment type="caution">
    <text evidence="6">The sequence shown here is derived from an EMBL/GenBank/DDBJ whole genome shotgun (WGS) entry which is preliminary data.</text>
</comment>
<organism evidence="6">
    <name type="scientific">marine sediment metagenome</name>
    <dbReference type="NCBI Taxonomy" id="412755"/>
    <lineage>
        <taxon>unclassified sequences</taxon>
        <taxon>metagenomes</taxon>
        <taxon>ecological metagenomes</taxon>
    </lineage>
</organism>
<feature type="transmembrane region" description="Helical" evidence="5">
    <location>
        <begin position="176"/>
        <end position="195"/>
    </location>
</feature>
<feature type="transmembrane region" description="Helical" evidence="5">
    <location>
        <begin position="138"/>
        <end position="164"/>
    </location>
</feature>
<feature type="transmembrane region" description="Helical" evidence="5">
    <location>
        <begin position="99"/>
        <end position="117"/>
    </location>
</feature>
<evidence type="ECO:0000256" key="4">
    <source>
        <dbReference type="ARBA" id="ARBA00023136"/>
    </source>
</evidence>
<accession>X0ZRE0</accession>
<name>X0ZRE0_9ZZZZ</name>
<dbReference type="InterPro" id="IPR051598">
    <property type="entry name" value="TSUP/Inactive_protease-like"/>
</dbReference>
<reference evidence="6" key="1">
    <citation type="journal article" date="2014" name="Front. Microbiol.">
        <title>High frequency of phylogenetically diverse reductive dehalogenase-homologous genes in deep subseafloor sedimentary metagenomes.</title>
        <authorList>
            <person name="Kawai M."/>
            <person name="Futagami T."/>
            <person name="Toyoda A."/>
            <person name="Takaki Y."/>
            <person name="Nishi S."/>
            <person name="Hori S."/>
            <person name="Arai W."/>
            <person name="Tsubouchi T."/>
            <person name="Morono Y."/>
            <person name="Uchiyama I."/>
            <person name="Ito T."/>
            <person name="Fujiyama A."/>
            <person name="Inagaki F."/>
            <person name="Takami H."/>
        </authorList>
    </citation>
    <scope>NUCLEOTIDE SEQUENCE</scope>
    <source>
        <strain evidence="6">Expedition CK06-06</strain>
    </source>
</reference>
<dbReference type="PANTHER" id="PTHR43701:SF5">
    <property type="entry name" value="MEMBRANE TRANSPORTER PROTEIN-RELATED"/>
    <property type="match status" value="1"/>
</dbReference>
<dbReference type="EMBL" id="BART01007759">
    <property type="protein sequence ID" value="GAG62978.1"/>
    <property type="molecule type" value="Genomic_DNA"/>
</dbReference>
<evidence type="ECO:0000256" key="5">
    <source>
        <dbReference type="SAM" id="Phobius"/>
    </source>
</evidence>
<protein>
    <recommendedName>
        <fullName evidence="7">Membrane transporter protein</fullName>
    </recommendedName>
</protein>
<dbReference type="Pfam" id="PF01925">
    <property type="entry name" value="TauE"/>
    <property type="match status" value="1"/>
</dbReference>
<keyword evidence="3 5" id="KW-1133">Transmembrane helix</keyword>
<dbReference type="AlphaFoldDB" id="X0ZRE0"/>
<proteinExistence type="predicted"/>
<dbReference type="GO" id="GO:0016020">
    <property type="term" value="C:membrane"/>
    <property type="evidence" value="ECO:0007669"/>
    <property type="project" value="UniProtKB-SubCell"/>
</dbReference>
<evidence type="ECO:0000256" key="2">
    <source>
        <dbReference type="ARBA" id="ARBA00022692"/>
    </source>
</evidence>
<evidence type="ECO:0000313" key="6">
    <source>
        <dbReference type="EMBL" id="GAG62978.1"/>
    </source>
</evidence>
<dbReference type="PANTHER" id="PTHR43701">
    <property type="entry name" value="MEMBRANE TRANSPORTER PROTEIN MJ0441-RELATED"/>
    <property type="match status" value="1"/>
</dbReference>
<feature type="transmembrane region" description="Helical" evidence="5">
    <location>
        <begin position="6"/>
        <end position="39"/>
    </location>
</feature>
<keyword evidence="2 5" id="KW-0812">Transmembrane</keyword>
<feature type="transmembrane region" description="Helical" evidence="5">
    <location>
        <begin position="74"/>
        <end position="93"/>
    </location>
</feature>
<evidence type="ECO:0008006" key="7">
    <source>
        <dbReference type="Google" id="ProtNLM"/>
    </source>
</evidence>
<comment type="subcellular location">
    <subcellularLocation>
        <location evidence="1">Membrane</location>
        <topology evidence="1">Multi-pass membrane protein</topology>
    </subcellularLocation>
</comment>
<evidence type="ECO:0000256" key="1">
    <source>
        <dbReference type="ARBA" id="ARBA00004141"/>
    </source>
</evidence>
<keyword evidence="4 5" id="KW-0472">Membrane</keyword>
<dbReference type="InterPro" id="IPR002781">
    <property type="entry name" value="TM_pro_TauE-like"/>
</dbReference>